<dbReference type="AlphaFoldDB" id="A0A1Y6C044"/>
<dbReference type="STRING" id="560819.SAMN05428998_11359"/>
<dbReference type="PANTHER" id="PTHR42834:SF1">
    <property type="entry name" value="ENDONUCLEASE_EXONUCLEASE_PHOSPHATASE FAMILY PROTEIN (AFU_ORTHOLOGUE AFUA_3G09210)"/>
    <property type="match status" value="1"/>
</dbReference>
<name>A0A1Y6C044_9PROT</name>
<keyword evidence="2" id="KW-0269">Exonuclease</keyword>
<dbReference type="Proteomes" id="UP000192917">
    <property type="component" value="Unassembled WGS sequence"/>
</dbReference>
<dbReference type="SUPFAM" id="SSF56219">
    <property type="entry name" value="DNase I-like"/>
    <property type="match status" value="1"/>
</dbReference>
<reference evidence="2 3" key="1">
    <citation type="submission" date="2017-04" db="EMBL/GenBank/DDBJ databases">
        <authorList>
            <person name="Afonso C.L."/>
            <person name="Miller P.J."/>
            <person name="Scott M.A."/>
            <person name="Spackman E."/>
            <person name="Goraichik I."/>
            <person name="Dimitrov K.M."/>
            <person name="Suarez D.L."/>
            <person name="Swayne D.E."/>
        </authorList>
    </citation>
    <scope>NUCLEOTIDE SEQUENCE [LARGE SCALE GENOMIC DNA]</scope>
    <source>
        <strain evidence="2 3">USBA 355</strain>
    </source>
</reference>
<keyword evidence="3" id="KW-1185">Reference proteome</keyword>
<gene>
    <name evidence="2" type="ORF">SAMN05428998_11359</name>
</gene>
<dbReference type="InterPro" id="IPR005135">
    <property type="entry name" value="Endo/exonuclease/phosphatase"/>
</dbReference>
<protein>
    <submittedName>
        <fullName evidence="2">Metal-dependent hydrolase, endonuclease/exonuclease/phosphatase family</fullName>
    </submittedName>
</protein>
<keyword evidence="2" id="KW-0255">Endonuclease</keyword>
<keyword evidence="2" id="KW-0378">Hydrolase</keyword>
<dbReference type="PANTHER" id="PTHR42834">
    <property type="entry name" value="ENDONUCLEASE/EXONUCLEASE/PHOSPHATASE FAMILY PROTEIN (AFU_ORTHOLOGUE AFUA_3G09210)"/>
    <property type="match status" value="1"/>
</dbReference>
<keyword evidence="2" id="KW-0540">Nuclease</keyword>
<dbReference type="InterPro" id="IPR036691">
    <property type="entry name" value="Endo/exonu/phosph_ase_sf"/>
</dbReference>
<evidence type="ECO:0000313" key="2">
    <source>
        <dbReference type="EMBL" id="SMF38685.1"/>
    </source>
</evidence>
<feature type="domain" description="Endonuclease/exonuclease/phosphatase" evidence="1">
    <location>
        <begin position="8"/>
        <end position="268"/>
    </location>
</feature>
<evidence type="ECO:0000259" key="1">
    <source>
        <dbReference type="Pfam" id="PF03372"/>
    </source>
</evidence>
<organism evidence="2 3">
    <name type="scientific">Tistlia consotensis USBA 355</name>
    <dbReference type="NCBI Taxonomy" id="560819"/>
    <lineage>
        <taxon>Bacteria</taxon>
        <taxon>Pseudomonadati</taxon>
        <taxon>Pseudomonadota</taxon>
        <taxon>Alphaproteobacteria</taxon>
        <taxon>Rhodospirillales</taxon>
        <taxon>Rhodovibrionaceae</taxon>
        <taxon>Tistlia</taxon>
    </lineage>
</organism>
<dbReference type="Gene3D" id="3.60.10.10">
    <property type="entry name" value="Endonuclease/exonuclease/phosphatase"/>
    <property type="match status" value="1"/>
</dbReference>
<sequence length="303" mass="33543">MTGRLRLATFNLENLDDSPRAAVPLAERLPVLRPQLARLEADLLCLQEINAPRHRGSRRLSALDRLLENGPYAGFYRAVSLSQSGHGAADRHNLAILSRWPIRRWHSLRHELVAPPELEGAPQHWDRPLLWAEVELPGGRSLTLVDLHLRAPRAVPEEGEGGSDWAPGFFRATVRRLGQALEARLLVERLLAADPEALVAVCGDCNAPLEDDTLRLLEGRADEDGAEVPALLRLIDLARALPEDRRYSLLHGGERLLLDHILASRPLYGLFRAVEIHNELLTEEEDAGPASGHAPLVAEFALP</sequence>
<accession>A0A1Y6C044</accession>
<evidence type="ECO:0000313" key="3">
    <source>
        <dbReference type="Proteomes" id="UP000192917"/>
    </source>
</evidence>
<dbReference type="Pfam" id="PF03372">
    <property type="entry name" value="Exo_endo_phos"/>
    <property type="match status" value="1"/>
</dbReference>
<proteinExistence type="predicted"/>
<dbReference type="EMBL" id="FWZX01000013">
    <property type="protein sequence ID" value="SMF38685.1"/>
    <property type="molecule type" value="Genomic_DNA"/>
</dbReference>
<dbReference type="GO" id="GO:0004519">
    <property type="term" value="F:endonuclease activity"/>
    <property type="evidence" value="ECO:0007669"/>
    <property type="project" value="UniProtKB-KW"/>
</dbReference>
<dbReference type="GO" id="GO:0004527">
    <property type="term" value="F:exonuclease activity"/>
    <property type="evidence" value="ECO:0007669"/>
    <property type="project" value="UniProtKB-KW"/>
</dbReference>
<dbReference type="RefSeq" id="WP_085123738.1">
    <property type="nucleotide sequence ID" value="NZ_FWZX01000013.1"/>
</dbReference>